<dbReference type="AlphaFoldDB" id="A0A3N1NPM7"/>
<dbReference type="Proteomes" id="UP000273643">
    <property type="component" value="Unassembled WGS sequence"/>
</dbReference>
<organism evidence="2 3">
    <name type="scientific">Marinimicrobium koreense</name>
    <dbReference type="NCBI Taxonomy" id="306545"/>
    <lineage>
        <taxon>Bacteria</taxon>
        <taxon>Pseudomonadati</taxon>
        <taxon>Pseudomonadota</taxon>
        <taxon>Gammaproteobacteria</taxon>
        <taxon>Cellvibrionales</taxon>
        <taxon>Cellvibrionaceae</taxon>
        <taxon>Marinimicrobium</taxon>
    </lineage>
</organism>
<dbReference type="PROSITE" id="PS51257">
    <property type="entry name" value="PROKAR_LIPOPROTEIN"/>
    <property type="match status" value="1"/>
</dbReference>
<sequence>MFIQYKNNICLSFTLIFLVLVVSACGGSSSVSSTEGDCKSSIIDECGSQDPAPEPNQEMVDAPDVFLFNPKHDVAPGSFVTSELVTISGIDTTLPISIEGGEYAINEGTFTDTSSTVENGDSLQVRLIASSKRNWTDKAALTVGDYSTVFKTVTKLPQIGVNLNGAIQNYTGKTKETIDQLNSEWARGFLDYFFFFDDDPTPPYRLNNSPKLSNIAELKAQGYKIIINIKWGFKNPDRNMPDPDEAIMDTYKSNLSELYDRFWRHADIIVVGNEPIIESPGNAPSNAPNLERFYEQMLQATVAYRAGSEKKNMPIYLGAFNRLDDVAFQSASDGLLELARATPEVEGVDLHIHHIDSDFGEMKRSIEYALDRIRSDQKIISTEFSAMRYYKQHTSDQIDAEFAGAYGIDPNWEVHEYLNDLLARQASGAGISRQQWIDFVTAHPWYDSMLNDYFSKAFDVFMDTASGQFELATYGVWQQFGAQQIFDENTSPWILNGIILSRTVRKNADGTFSFNKYLHKDFDLWR</sequence>
<reference evidence="2 3" key="1">
    <citation type="submission" date="2018-11" db="EMBL/GenBank/DDBJ databases">
        <title>Genomic Encyclopedia of Type Strains, Phase IV (KMG-IV): sequencing the most valuable type-strain genomes for metagenomic binning, comparative biology and taxonomic classification.</title>
        <authorList>
            <person name="Goeker M."/>
        </authorList>
    </citation>
    <scope>NUCLEOTIDE SEQUENCE [LARGE SCALE GENOMIC DNA]</scope>
    <source>
        <strain evidence="2 3">DSM 16974</strain>
    </source>
</reference>
<protein>
    <submittedName>
        <fullName evidence="2">Uncharacterized protein</fullName>
    </submittedName>
</protein>
<dbReference type="SUPFAM" id="SSF51445">
    <property type="entry name" value="(Trans)glycosidases"/>
    <property type="match status" value="1"/>
</dbReference>
<feature type="signal peptide" evidence="1">
    <location>
        <begin position="1"/>
        <end position="24"/>
    </location>
</feature>
<accession>A0A3N1NPM7</accession>
<dbReference type="InterPro" id="IPR017853">
    <property type="entry name" value="GH"/>
</dbReference>
<gene>
    <name evidence="2" type="ORF">EDC38_2341</name>
</gene>
<evidence type="ECO:0000313" key="2">
    <source>
        <dbReference type="EMBL" id="ROQ21714.1"/>
    </source>
</evidence>
<feature type="chain" id="PRO_5018279942" evidence="1">
    <location>
        <begin position="25"/>
        <end position="526"/>
    </location>
</feature>
<proteinExistence type="predicted"/>
<dbReference type="OrthoDB" id="629332at2"/>
<name>A0A3N1NPM7_9GAMM</name>
<comment type="caution">
    <text evidence="2">The sequence shown here is derived from an EMBL/GenBank/DDBJ whole genome shotgun (WGS) entry which is preliminary data.</text>
</comment>
<evidence type="ECO:0000256" key="1">
    <source>
        <dbReference type="SAM" id="SignalP"/>
    </source>
</evidence>
<dbReference type="RefSeq" id="WP_123638658.1">
    <property type="nucleotide sequence ID" value="NZ_RJUK01000001.1"/>
</dbReference>
<keyword evidence="1" id="KW-0732">Signal</keyword>
<evidence type="ECO:0000313" key="3">
    <source>
        <dbReference type="Proteomes" id="UP000273643"/>
    </source>
</evidence>
<keyword evidence="3" id="KW-1185">Reference proteome</keyword>
<dbReference type="EMBL" id="RJUK01000001">
    <property type="protein sequence ID" value="ROQ21714.1"/>
    <property type="molecule type" value="Genomic_DNA"/>
</dbReference>